<evidence type="ECO:0000256" key="6">
    <source>
        <dbReference type="ARBA" id="ARBA00022801"/>
    </source>
</evidence>
<dbReference type="Proteomes" id="UP000279799">
    <property type="component" value="Chromosome"/>
</dbReference>
<comment type="cofactor">
    <cofactor evidence="1 9">
        <name>Mg(2+)</name>
        <dbReference type="ChEBI" id="CHEBI:18420"/>
    </cofactor>
</comment>
<dbReference type="OrthoDB" id="9791737at2"/>
<dbReference type="SUPFAM" id="SSF143430">
    <property type="entry name" value="TTP0101/SSO1404-like"/>
    <property type="match status" value="1"/>
</dbReference>
<keyword evidence="5 9" id="KW-0255">Endonuclease</keyword>
<dbReference type="NCBIfam" id="TIGR01573">
    <property type="entry name" value="cas2"/>
    <property type="match status" value="1"/>
</dbReference>
<dbReference type="HAMAP" id="MF_01471">
    <property type="entry name" value="Cas2"/>
    <property type="match status" value="1"/>
</dbReference>
<keyword evidence="8 9" id="KW-0051">Antiviral defense</keyword>
<evidence type="ECO:0000313" key="10">
    <source>
        <dbReference type="EMBL" id="VEJ08748.1"/>
    </source>
</evidence>
<evidence type="ECO:0000256" key="2">
    <source>
        <dbReference type="ARBA" id="ARBA00009959"/>
    </source>
</evidence>
<keyword evidence="4 9" id="KW-0479">Metal-binding</keyword>
<keyword evidence="11" id="KW-1185">Reference proteome</keyword>
<comment type="similarity">
    <text evidence="2 9">Belongs to the CRISPR-associated endoribonuclease Cas2 protein family.</text>
</comment>
<dbReference type="GO" id="GO:0016787">
    <property type="term" value="F:hydrolase activity"/>
    <property type="evidence" value="ECO:0007669"/>
    <property type="project" value="UniProtKB-KW"/>
</dbReference>
<dbReference type="EC" id="3.1.-.-" evidence="9"/>
<dbReference type="EMBL" id="LR134510">
    <property type="protein sequence ID" value="VEJ08748.1"/>
    <property type="molecule type" value="Genomic_DNA"/>
</dbReference>
<evidence type="ECO:0000256" key="8">
    <source>
        <dbReference type="ARBA" id="ARBA00023118"/>
    </source>
</evidence>
<gene>
    <name evidence="9" type="primary">cas2</name>
    <name evidence="10" type="ORF">NCTC12871_00159</name>
</gene>
<evidence type="ECO:0000256" key="7">
    <source>
        <dbReference type="ARBA" id="ARBA00022842"/>
    </source>
</evidence>
<organism evidence="10 11">
    <name type="scientific">Actinobacillus delphinicola</name>
    <dbReference type="NCBI Taxonomy" id="51161"/>
    <lineage>
        <taxon>Bacteria</taxon>
        <taxon>Pseudomonadati</taxon>
        <taxon>Pseudomonadota</taxon>
        <taxon>Gammaproteobacteria</taxon>
        <taxon>Pasteurellales</taxon>
        <taxon>Pasteurellaceae</taxon>
        <taxon>Actinobacillus</taxon>
    </lineage>
</organism>
<evidence type="ECO:0000313" key="11">
    <source>
        <dbReference type="Proteomes" id="UP000279799"/>
    </source>
</evidence>
<comment type="function">
    <text evidence="9">CRISPR (clustered regularly interspaced short palindromic repeat), is an adaptive immune system that provides protection against mobile genetic elements (viruses, transposable elements and conjugative plasmids). CRISPR clusters contain sequences complementary to antecedent mobile elements and target invading nucleic acids. CRISPR clusters are transcribed and processed into CRISPR RNA (crRNA). Functions as a ssRNA-specific endoribonuclease. Involved in the integration of spacer DNA into the CRISPR cassette.</text>
</comment>
<evidence type="ECO:0000256" key="1">
    <source>
        <dbReference type="ARBA" id="ARBA00001946"/>
    </source>
</evidence>
<name>A0A448TSK2_9PAST</name>
<evidence type="ECO:0000256" key="9">
    <source>
        <dbReference type="HAMAP-Rule" id="MF_01471"/>
    </source>
</evidence>
<keyword evidence="7 9" id="KW-0460">Magnesium</keyword>
<feature type="binding site" evidence="9">
    <location>
        <position position="15"/>
    </location>
    <ligand>
        <name>Mg(2+)</name>
        <dbReference type="ChEBI" id="CHEBI:18420"/>
        <note>catalytic</note>
    </ligand>
</feature>
<dbReference type="CDD" id="cd09638">
    <property type="entry name" value="Cas2_I_II_III"/>
    <property type="match status" value="1"/>
</dbReference>
<reference evidence="10 11" key="1">
    <citation type="submission" date="2018-12" db="EMBL/GenBank/DDBJ databases">
        <authorList>
            <consortium name="Pathogen Informatics"/>
        </authorList>
    </citation>
    <scope>NUCLEOTIDE SEQUENCE [LARGE SCALE GENOMIC DNA]</scope>
    <source>
        <strain evidence="10 11">NCTC12871</strain>
    </source>
</reference>
<keyword evidence="6 9" id="KW-0378">Hydrolase</keyword>
<accession>A0A448TSK2</accession>
<dbReference type="InterPro" id="IPR021127">
    <property type="entry name" value="CRISPR_associated_Cas2"/>
</dbReference>
<comment type="subunit">
    <text evidence="9">Homodimer, forms a heterotetramer with a Cas1 homodimer.</text>
</comment>
<protein>
    <recommendedName>
        <fullName evidence="9">CRISPR-associated endoribonuclease Cas2</fullName>
        <ecNumber evidence="9">3.1.-.-</ecNumber>
    </recommendedName>
</protein>
<dbReference type="AlphaFoldDB" id="A0A448TSK2"/>
<dbReference type="GO" id="GO:0043571">
    <property type="term" value="P:maintenance of CRISPR repeat elements"/>
    <property type="evidence" value="ECO:0007669"/>
    <property type="project" value="UniProtKB-UniRule"/>
</dbReference>
<evidence type="ECO:0000256" key="4">
    <source>
        <dbReference type="ARBA" id="ARBA00022723"/>
    </source>
</evidence>
<dbReference type="GO" id="GO:0004521">
    <property type="term" value="F:RNA endonuclease activity"/>
    <property type="evidence" value="ECO:0007669"/>
    <property type="project" value="InterPro"/>
</dbReference>
<dbReference type="InterPro" id="IPR019199">
    <property type="entry name" value="Virulence_VapD/CRISPR_Cas2"/>
</dbReference>
<proteinExistence type="inferred from homology"/>
<dbReference type="Pfam" id="PF09827">
    <property type="entry name" value="CRISPR_Cas2"/>
    <property type="match status" value="1"/>
</dbReference>
<dbReference type="GO" id="GO:0051607">
    <property type="term" value="P:defense response to virus"/>
    <property type="evidence" value="ECO:0007669"/>
    <property type="project" value="UniProtKB-UniRule"/>
</dbReference>
<evidence type="ECO:0000256" key="5">
    <source>
        <dbReference type="ARBA" id="ARBA00022759"/>
    </source>
</evidence>
<dbReference type="GO" id="GO:0046872">
    <property type="term" value="F:metal ion binding"/>
    <property type="evidence" value="ECO:0007669"/>
    <property type="project" value="UniProtKB-UniRule"/>
</dbReference>
<sequence length="109" mass="13059">MSKEITFMRFLVFFDLPVTTRAKRKAANRFRIFLQKDDYQMMQFSVYSRILRGQDSQEKHLKRIQERLPKEGSVRVLLITEKQYTGMQLLVGDKRPNEKKITSDQLLLF</sequence>
<evidence type="ECO:0000256" key="3">
    <source>
        <dbReference type="ARBA" id="ARBA00022722"/>
    </source>
</evidence>
<keyword evidence="3 9" id="KW-0540">Nuclease</keyword>
<dbReference type="KEGG" id="adp:NCTC12871_00159"/>